<organism evidence="1 2">
    <name type="scientific">Bosea thiooxidans</name>
    <dbReference type="NCBI Taxonomy" id="53254"/>
    <lineage>
        <taxon>Bacteria</taxon>
        <taxon>Pseudomonadati</taxon>
        <taxon>Pseudomonadota</taxon>
        <taxon>Alphaproteobacteria</taxon>
        <taxon>Hyphomicrobiales</taxon>
        <taxon>Boseaceae</taxon>
        <taxon>Bosea</taxon>
    </lineage>
</organism>
<gene>
    <name evidence="1" type="ORF">SAMN05660750_03793</name>
</gene>
<dbReference type="Proteomes" id="UP000190130">
    <property type="component" value="Unassembled WGS sequence"/>
</dbReference>
<name>A0A1T5G5Q9_9HYPH</name>
<evidence type="ECO:0000313" key="1">
    <source>
        <dbReference type="EMBL" id="SKC03677.1"/>
    </source>
</evidence>
<evidence type="ECO:0000313" key="2">
    <source>
        <dbReference type="Proteomes" id="UP000190130"/>
    </source>
</evidence>
<dbReference type="InterPro" id="IPR027417">
    <property type="entry name" value="P-loop_NTPase"/>
</dbReference>
<dbReference type="PIRSF" id="PIRSF034285">
    <property type="entry name" value="UCP034285"/>
    <property type="match status" value="1"/>
</dbReference>
<dbReference type="Gene3D" id="3.40.50.300">
    <property type="entry name" value="P-loop containing nucleotide triphosphate hydrolases"/>
    <property type="match status" value="1"/>
</dbReference>
<accession>A0A1T5G5Q9</accession>
<dbReference type="InterPro" id="IPR017026">
    <property type="entry name" value="ImuA"/>
</dbReference>
<dbReference type="AlphaFoldDB" id="A0A1T5G5Q9"/>
<reference evidence="1 2" key="1">
    <citation type="submission" date="2017-02" db="EMBL/GenBank/DDBJ databases">
        <authorList>
            <person name="Peterson S.W."/>
        </authorList>
    </citation>
    <scope>NUCLEOTIDE SEQUENCE [LARGE SCALE GENOMIC DNA]</scope>
    <source>
        <strain evidence="1 2">DSM 9653</strain>
    </source>
</reference>
<proteinExistence type="predicted"/>
<protein>
    <submittedName>
        <fullName evidence="1">Protein ImuA</fullName>
    </submittedName>
</protein>
<dbReference type="EMBL" id="FUYX01000011">
    <property type="protein sequence ID" value="SKC03677.1"/>
    <property type="molecule type" value="Genomic_DNA"/>
</dbReference>
<dbReference type="SUPFAM" id="SSF52540">
    <property type="entry name" value="P-loop containing nucleoside triphosphate hydrolases"/>
    <property type="match status" value="1"/>
</dbReference>
<sequence length="303" mass="31933">MAFYKEQRVNNLSSAMQNVASPTLSDLRRSLAEAALRTGPAATGRVGFGAAEIDAALSGGLERAALHEIYAAGAADVAAATGFALGLALRAVQGEAAGSERPILWARQDFVDAETGRLHAPGLNELGLDPARLLLVRARDAEGVLRAGAEGARCPALGAVLIEPWGEPRAFDLTASRRLSLAAEGSGVPVLLLRVAAAEAPSAARTRWQVRALASRALEANAPGVPAFALRLLRQRGGAAEREWRVEWDRDRRTFAERSLFDRSDRLASRTDHAAPLSRPLVPLSGDGQVAADGCDSGLRRVG</sequence>